<sequence length="336" mass="36525">MSVADATDTASLSISDQGSSAPVKRAHSEQRPHTTKRSRPVSSLSTPSKTSELITTGAFYTRATLRKLGVQESLVDPETDTGVSVGDRVKVLSLDKAWYKAVVLSVAGGRALVHYPGWEHRFNEWIALGSRRLSAGGDISDLEGFDLESAQREALGKDESPTPMEATTEDAEVSEAADQPRPRGRPTGSRNRRRVGHIKKRIRKAPPPKEPMADTPEPAPLVEAPPVAAEYRIAKARTLTSQSSNPYAKQLLATQSFASDSDDTGTPGNDVWQLVRGPYVTTGAFLTRRTIKCLAHNEATGGIIQDHHGVYPGQIVEVMNANRSWYKARVISYADK</sequence>
<feature type="non-terminal residue" evidence="1">
    <location>
        <position position="336"/>
    </location>
</feature>
<evidence type="ECO:0000313" key="2">
    <source>
        <dbReference type="Proteomes" id="UP001140066"/>
    </source>
</evidence>
<accession>A0ACC1KDS2</accession>
<dbReference type="Proteomes" id="UP001140066">
    <property type="component" value="Unassembled WGS sequence"/>
</dbReference>
<evidence type="ECO:0000313" key="1">
    <source>
        <dbReference type="EMBL" id="KAJ2788189.1"/>
    </source>
</evidence>
<comment type="caution">
    <text evidence="1">The sequence shown here is derived from an EMBL/GenBank/DDBJ whole genome shotgun (WGS) entry which is preliminary data.</text>
</comment>
<reference evidence="1" key="1">
    <citation type="submission" date="2022-07" db="EMBL/GenBank/DDBJ databases">
        <title>Phylogenomic reconstructions and comparative analyses of Kickxellomycotina fungi.</title>
        <authorList>
            <person name="Reynolds N.K."/>
            <person name="Stajich J.E."/>
            <person name="Barry K."/>
            <person name="Grigoriev I.V."/>
            <person name="Crous P."/>
            <person name="Smith M.E."/>
        </authorList>
    </citation>
    <scope>NUCLEOTIDE SEQUENCE</scope>
    <source>
        <strain evidence="1">BCRC 34191</strain>
    </source>
</reference>
<name>A0ACC1KDS2_9FUNG</name>
<organism evidence="1 2">
    <name type="scientific">Coemansia linderi</name>
    <dbReference type="NCBI Taxonomy" id="2663919"/>
    <lineage>
        <taxon>Eukaryota</taxon>
        <taxon>Fungi</taxon>
        <taxon>Fungi incertae sedis</taxon>
        <taxon>Zoopagomycota</taxon>
        <taxon>Kickxellomycotina</taxon>
        <taxon>Kickxellomycetes</taxon>
        <taxon>Kickxellales</taxon>
        <taxon>Kickxellaceae</taxon>
        <taxon>Coemansia</taxon>
    </lineage>
</organism>
<gene>
    <name evidence="1" type="ORF">GGI18_003046</name>
</gene>
<dbReference type="EMBL" id="JANBUK010000911">
    <property type="protein sequence ID" value="KAJ2788189.1"/>
    <property type="molecule type" value="Genomic_DNA"/>
</dbReference>
<proteinExistence type="predicted"/>
<protein>
    <submittedName>
        <fullName evidence="1">Uncharacterized protein</fullName>
    </submittedName>
</protein>
<keyword evidence="2" id="KW-1185">Reference proteome</keyword>